<dbReference type="SUPFAM" id="SSF47384">
    <property type="entry name" value="Homodimeric domain of signal transducing histidine kinase"/>
    <property type="match status" value="1"/>
</dbReference>
<dbReference type="InterPro" id="IPR036641">
    <property type="entry name" value="HPT_dom_sf"/>
</dbReference>
<dbReference type="InterPro" id="IPR003661">
    <property type="entry name" value="HisK_dim/P_dom"/>
</dbReference>
<dbReference type="PANTHER" id="PTHR45339:SF1">
    <property type="entry name" value="HYBRID SIGNAL TRANSDUCTION HISTIDINE KINASE J"/>
    <property type="match status" value="1"/>
</dbReference>
<keyword evidence="4" id="KW-1003">Cell membrane</keyword>
<dbReference type="Pfam" id="PF00072">
    <property type="entry name" value="Response_reg"/>
    <property type="match status" value="1"/>
</dbReference>
<keyword evidence="11" id="KW-0902">Two-component regulatory system</keyword>
<keyword evidence="12" id="KW-0472">Membrane</keyword>
<dbReference type="SUPFAM" id="SSF55785">
    <property type="entry name" value="PYP-like sensor domain (PAS domain)"/>
    <property type="match status" value="2"/>
</dbReference>
<dbReference type="Gene3D" id="1.20.120.160">
    <property type="entry name" value="HPT domain"/>
    <property type="match status" value="1"/>
</dbReference>
<dbReference type="EC" id="2.7.13.3" evidence="3"/>
<evidence type="ECO:0000256" key="5">
    <source>
        <dbReference type="ARBA" id="ARBA00022553"/>
    </source>
</evidence>
<keyword evidence="10" id="KW-1133">Transmembrane helix</keyword>
<feature type="domain" description="Response regulatory" evidence="15">
    <location>
        <begin position="535"/>
        <end position="653"/>
    </location>
</feature>
<dbReference type="CDD" id="cd16922">
    <property type="entry name" value="HATPase_EvgS-ArcB-TorS-like"/>
    <property type="match status" value="1"/>
</dbReference>
<dbReference type="InterPro" id="IPR036890">
    <property type="entry name" value="HATPase_C_sf"/>
</dbReference>
<dbReference type="Gene3D" id="3.30.450.20">
    <property type="entry name" value="PAS domain"/>
    <property type="match status" value="2"/>
</dbReference>
<dbReference type="Gene3D" id="3.40.50.2300">
    <property type="match status" value="1"/>
</dbReference>
<accession>A0ABT1S8Y7</accession>
<evidence type="ECO:0000256" key="8">
    <source>
        <dbReference type="ARBA" id="ARBA00022777"/>
    </source>
</evidence>
<evidence type="ECO:0000256" key="2">
    <source>
        <dbReference type="ARBA" id="ARBA00004651"/>
    </source>
</evidence>
<dbReference type="SMART" id="SM00387">
    <property type="entry name" value="HATPase_c"/>
    <property type="match status" value="1"/>
</dbReference>
<evidence type="ECO:0000256" key="3">
    <source>
        <dbReference type="ARBA" id="ARBA00012438"/>
    </source>
</evidence>
<evidence type="ECO:0000256" key="12">
    <source>
        <dbReference type="ARBA" id="ARBA00023136"/>
    </source>
</evidence>
<dbReference type="PRINTS" id="PR00344">
    <property type="entry name" value="BCTRLSENSOR"/>
</dbReference>
<evidence type="ECO:0000256" key="6">
    <source>
        <dbReference type="ARBA" id="ARBA00022692"/>
    </source>
</evidence>
<reference evidence="16 17" key="1">
    <citation type="submission" date="2022-06" db="EMBL/GenBank/DDBJ databases">
        <title>Isolation of gut microbiota from human fecal samples.</title>
        <authorList>
            <person name="Pamer E.G."/>
            <person name="Barat B."/>
            <person name="Waligurski E."/>
            <person name="Medina S."/>
            <person name="Paddock L."/>
            <person name="Mostad J."/>
        </authorList>
    </citation>
    <scope>NUCLEOTIDE SEQUENCE [LARGE SCALE GENOMIC DNA]</scope>
    <source>
        <strain evidence="16 17">DFI.7.95</strain>
    </source>
</reference>
<evidence type="ECO:0000259" key="15">
    <source>
        <dbReference type="PROSITE" id="PS50110"/>
    </source>
</evidence>
<dbReference type="SUPFAM" id="SSF55874">
    <property type="entry name" value="ATPase domain of HSP90 chaperone/DNA topoisomerase II/histidine kinase"/>
    <property type="match status" value="1"/>
</dbReference>
<evidence type="ECO:0000256" key="13">
    <source>
        <dbReference type="PROSITE-ProRule" id="PRU00169"/>
    </source>
</evidence>
<evidence type="ECO:0000259" key="14">
    <source>
        <dbReference type="PROSITE" id="PS50109"/>
    </source>
</evidence>
<dbReference type="CDD" id="cd17546">
    <property type="entry name" value="REC_hyHK_CKI1_RcsC-like"/>
    <property type="match status" value="1"/>
</dbReference>
<dbReference type="SUPFAM" id="SSF47226">
    <property type="entry name" value="Histidine-containing phosphotransfer domain, HPT domain"/>
    <property type="match status" value="1"/>
</dbReference>
<dbReference type="NCBIfam" id="TIGR00229">
    <property type="entry name" value="sensory_box"/>
    <property type="match status" value="1"/>
</dbReference>
<dbReference type="PANTHER" id="PTHR45339">
    <property type="entry name" value="HYBRID SIGNAL TRANSDUCTION HISTIDINE KINASE J"/>
    <property type="match status" value="1"/>
</dbReference>
<dbReference type="Pfam" id="PF02518">
    <property type="entry name" value="HATPase_c"/>
    <property type="match status" value="1"/>
</dbReference>
<dbReference type="SMART" id="SM00388">
    <property type="entry name" value="HisKA"/>
    <property type="match status" value="1"/>
</dbReference>
<dbReference type="SUPFAM" id="SSF52172">
    <property type="entry name" value="CheY-like"/>
    <property type="match status" value="1"/>
</dbReference>
<evidence type="ECO:0000256" key="9">
    <source>
        <dbReference type="ARBA" id="ARBA00022840"/>
    </source>
</evidence>
<sequence>MDTKMTEKCVFKDIREMDKIEDQLHSIHPLLEYMFENATEGMCIIDDNRRIIKVNSKLLKILDVNEDKILDKKCYEINPHIICDLKECPLERMKKGEHYITYEIKKRLMDREIFLLITATRLFAIDKELRGTVLRLKDITVFKEEEKSIKKHLNLLKHTIDSIQDIIAIIKPDLTVELLNKEGYKFFDSNQNNVIGKKWNQLIEEKLGKEGLLNCQVASCKDRFIRRRYFAKIDKSMDWYSKLIFDERGNIKFIIERLVDITTSVKHEEEINQDKELNIIQNEFLTDVSHEIRTPMNGIIGLVELLGDTPLNDIQREYIDMLRFTTDRLLSLVNDILDLSKIQAGKFEPINDKFNILKLLKDITHYFKLQADKKGLDFHYKINGNMPHSIIGDVDRLSQVLFNIIGNSIKFTEKGYISLELEVCYEDDKQIDILFSVKDTGIGIPSENIDTVFESFNQVNLKVSRKYGGTGLGLAISKKLIELMGGEIKVKSQQGKGSIFFFDLKFLKDDYKSLDKQYLNSKESSTENILFYGIRILVAEDDIVNQRIIKSILDKKKCIVSIVSNGKDTLEHWQNNDVDLILMDIEMPVMNGFEIAKEIRERELITGKYTPIIALTGAAKREDREKCLKIGMDGYISKPIRIDGIYQEINSVLRKYRKIESLSIRQFLERVDGDKEVLMEIIEDIISDDYEKEYLGNIETCIEQGNLEALNKNIHKFKGSISNFDAYNVINILETMDENIKSRNLYTIKHLFKELKNEFFDIKCELKEYKRKFLNNL</sequence>
<keyword evidence="5 13" id="KW-0597">Phosphoprotein</keyword>
<evidence type="ECO:0000256" key="10">
    <source>
        <dbReference type="ARBA" id="ARBA00022989"/>
    </source>
</evidence>
<dbReference type="InterPro" id="IPR011006">
    <property type="entry name" value="CheY-like_superfamily"/>
</dbReference>
<dbReference type="InterPro" id="IPR001789">
    <property type="entry name" value="Sig_transdc_resp-reg_receiver"/>
</dbReference>
<evidence type="ECO:0000256" key="7">
    <source>
        <dbReference type="ARBA" id="ARBA00022741"/>
    </source>
</evidence>
<dbReference type="SMART" id="SM00448">
    <property type="entry name" value="REC"/>
    <property type="match status" value="1"/>
</dbReference>
<dbReference type="InterPro" id="IPR035965">
    <property type="entry name" value="PAS-like_dom_sf"/>
</dbReference>
<proteinExistence type="predicted"/>
<evidence type="ECO:0000256" key="1">
    <source>
        <dbReference type="ARBA" id="ARBA00000085"/>
    </source>
</evidence>
<dbReference type="InterPro" id="IPR000014">
    <property type="entry name" value="PAS"/>
</dbReference>
<comment type="caution">
    <text evidence="16">The sequence shown here is derived from an EMBL/GenBank/DDBJ whole genome shotgun (WGS) entry which is preliminary data.</text>
</comment>
<evidence type="ECO:0000313" key="17">
    <source>
        <dbReference type="Proteomes" id="UP001524478"/>
    </source>
</evidence>
<dbReference type="Gene3D" id="1.10.287.130">
    <property type="match status" value="1"/>
</dbReference>
<evidence type="ECO:0000313" key="16">
    <source>
        <dbReference type="EMBL" id="MCQ4922930.1"/>
    </source>
</evidence>
<dbReference type="InterPro" id="IPR004358">
    <property type="entry name" value="Sig_transdc_His_kin-like_C"/>
</dbReference>
<dbReference type="InterPro" id="IPR003594">
    <property type="entry name" value="HATPase_dom"/>
</dbReference>
<organism evidence="16 17">
    <name type="scientific">Tissierella carlieri</name>
    <dbReference type="NCBI Taxonomy" id="689904"/>
    <lineage>
        <taxon>Bacteria</taxon>
        <taxon>Bacillati</taxon>
        <taxon>Bacillota</taxon>
        <taxon>Tissierellia</taxon>
        <taxon>Tissierellales</taxon>
        <taxon>Tissierellaceae</taxon>
        <taxon>Tissierella</taxon>
    </lineage>
</organism>
<dbReference type="Pfam" id="PF00512">
    <property type="entry name" value="HisKA"/>
    <property type="match status" value="1"/>
</dbReference>
<dbReference type="CDD" id="cd00130">
    <property type="entry name" value="PAS"/>
    <property type="match status" value="1"/>
</dbReference>
<keyword evidence="8" id="KW-0808">Transferase</keyword>
<dbReference type="Gene3D" id="3.30.565.10">
    <property type="entry name" value="Histidine kinase-like ATPase, C-terminal domain"/>
    <property type="match status" value="1"/>
</dbReference>
<comment type="catalytic activity">
    <reaction evidence="1">
        <text>ATP + protein L-histidine = ADP + protein N-phospho-L-histidine.</text>
        <dbReference type="EC" id="2.7.13.3"/>
    </reaction>
</comment>
<keyword evidence="17" id="KW-1185">Reference proteome</keyword>
<protein>
    <recommendedName>
        <fullName evidence="3">histidine kinase</fullName>
        <ecNumber evidence="3">2.7.13.3</ecNumber>
    </recommendedName>
</protein>
<keyword evidence="9 16" id="KW-0067">ATP-binding</keyword>
<dbReference type="PROSITE" id="PS50109">
    <property type="entry name" value="HIS_KIN"/>
    <property type="match status" value="1"/>
</dbReference>
<keyword evidence="6" id="KW-0812">Transmembrane</keyword>
<dbReference type="InterPro" id="IPR013767">
    <property type="entry name" value="PAS_fold"/>
</dbReference>
<feature type="domain" description="Histidine kinase" evidence="14">
    <location>
        <begin position="287"/>
        <end position="508"/>
    </location>
</feature>
<dbReference type="Pfam" id="PF00989">
    <property type="entry name" value="PAS"/>
    <property type="match status" value="1"/>
</dbReference>
<comment type="subcellular location">
    <subcellularLocation>
        <location evidence="2">Cell membrane</location>
        <topology evidence="2">Multi-pass membrane protein</topology>
    </subcellularLocation>
</comment>
<dbReference type="PROSITE" id="PS50110">
    <property type="entry name" value="RESPONSE_REGULATORY"/>
    <property type="match status" value="1"/>
</dbReference>
<evidence type="ECO:0000256" key="4">
    <source>
        <dbReference type="ARBA" id="ARBA00022475"/>
    </source>
</evidence>
<dbReference type="CDD" id="cd00082">
    <property type="entry name" value="HisKA"/>
    <property type="match status" value="1"/>
</dbReference>
<dbReference type="EMBL" id="JANGAC010000004">
    <property type="protein sequence ID" value="MCQ4922930.1"/>
    <property type="molecule type" value="Genomic_DNA"/>
</dbReference>
<feature type="modified residue" description="4-aspartylphosphate" evidence="13">
    <location>
        <position position="584"/>
    </location>
</feature>
<name>A0ABT1S8Y7_9FIRM</name>
<dbReference type="GO" id="GO:0005524">
    <property type="term" value="F:ATP binding"/>
    <property type="evidence" value="ECO:0007669"/>
    <property type="project" value="UniProtKB-KW"/>
</dbReference>
<dbReference type="RefSeq" id="WP_256311008.1">
    <property type="nucleotide sequence ID" value="NZ_JANGAC010000004.1"/>
</dbReference>
<keyword evidence="8" id="KW-0418">Kinase</keyword>
<gene>
    <name evidence="16" type="ORF">NE686_07535</name>
</gene>
<dbReference type="SMART" id="SM00091">
    <property type="entry name" value="PAS"/>
    <property type="match status" value="2"/>
</dbReference>
<keyword evidence="7" id="KW-0547">Nucleotide-binding</keyword>
<evidence type="ECO:0000256" key="11">
    <source>
        <dbReference type="ARBA" id="ARBA00023012"/>
    </source>
</evidence>
<dbReference type="InterPro" id="IPR005467">
    <property type="entry name" value="His_kinase_dom"/>
</dbReference>
<dbReference type="InterPro" id="IPR036097">
    <property type="entry name" value="HisK_dim/P_sf"/>
</dbReference>
<dbReference type="Proteomes" id="UP001524478">
    <property type="component" value="Unassembled WGS sequence"/>
</dbReference>